<feature type="transmembrane region" description="Helical" evidence="1">
    <location>
        <begin position="116"/>
        <end position="137"/>
    </location>
</feature>
<evidence type="ECO:0008006" key="4">
    <source>
        <dbReference type="Google" id="ProtNLM"/>
    </source>
</evidence>
<dbReference type="InterPro" id="IPR025576">
    <property type="entry name" value="YwiC"/>
</dbReference>
<dbReference type="RefSeq" id="WP_127486103.1">
    <property type="nucleotide sequence ID" value="NZ_CP022572.1"/>
</dbReference>
<dbReference type="Pfam" id="PF14256">
    <property type="entry name" value="YwiC"/>
    <property type="match status" value="1"/>
</dbReference>
<sequence>MKLFLPKQHGAWAMLIIPFWLGVFNGGFLWQHIPFFFGWLLLYLATYPMLLIFKKKKVPYYIKWTLIYMLPALLLLVIPLMERPSIYFFGLLMIPFFIINAYYTSINRDRAFMNDISAICAFSIAGLASSYFGAGGITIETLIFSFLSSILFFIGCTFYVKTMIREKKNSQFKWVSWVYHSLLVLSWLVFGLWIVVLAYIPSLVRAIIFYGKKLSPKEIGIYEIVNSAIFFILMAIQILMLK</sequence>
<feature type="transmembrane region" description="Helical" evidence="1">
    <location>
        <begin position="12"/>
        <end position="30"/>
    </location>
</feature>
<evidence type="ECO:0000256" key="1">
    <source>
        <dbReference type="SAM" id="Phobius"/>
    </source>
</evidence>
<keyword evidence="3" id="KW-1185">Reference proteome</keyword>
<dbReference type="AlphaFoldDB" id="A0A3T0HW92"/>
<accession>A0A3T0HW92</accession>
<feature type="transmembrane region" description="Helical" evidence="1">
    <location>
        <begin position="36"/>
        <end position="53"/>
    </location>
</feature>
<dbReference type="EMBL" id="CP022572">
    <property type="protein sequence ID" value="AZU61238.1"/>
    <property type="molecule type" value="Genomic_DNA"/>
</dbReference>
<feature type="transmembrane region" description="Helical" evidence="1">
    <location>
        <begin position="143"/>
        <end position="160"/>
    </location>
</feature>
<feature type="transmembrane region" description="Helical" evidence="1">
    <location>
        <begin position="181"/>
        <end position="200"/>
    </location>
</feature>
<protein>
    <recommendedName>
        <fullName evidence="4">YwiC-like family protein</fullName>
    </recommendedName>
</protein>
<reference evidence="2 3" key="1">
    <citation type="submission" date="2017-07" db="EMBL/GenBank/DDBJ databases">
        <title>The complete genome sequence of Bacillus mesonae strain H20-5, an efficient strain improving plant abiotic stress resistance.</title>
        <authorList>
            <person name="Kim S.Y."/>
            <person name="Song H."/>
            <person name="Sang M.K."/>
            <person name="Weon H.-Y."/>
            <person name="Song J."/>
        </authorList>
    </citation>
    <scope>NUCLEOTIDE SEQUENCE [LARGE SCALE GENOMIC DNA]</scope>
    <source>
        <strain evidence="2 3">H20-5</strain>
    </source>
</reference>
<organism evidence="2 3">
    <name type="scientific">Neobacillus mesonae</name>
    <dbReference type="NCBI Taxonomy" id="1193713"/>
    <lineage>
        <taxon>Bacteria</taxon>
        <taxon>Bacillati</taxon>
        <taxon>Bacillota</taxon>
        <taxon>Bacilli</taxon>
        <taxon>Bacillales</taxon>
        <taxon>Bacillaceae</taxon>
        <taxon>Neobacillus</taxon>
    </lineage>
</organism>
<dbReference type="Proteomes" id="UP000282892">
    <property type="component" value="Chromosome"/>
</dbReference>
<evidence type="ECO:0000313" key="3">
    <source>
        <dbReference type="Proteomes" id="UP000282892"/>
    </source>
</evidence>
<dbReference type="KEGG" id="nmk:CHR53_08170"/>
<keyword evidence="1" id="KW-0812">Transmembrane</keyword>
<name>A0A3T0HW92_9BACI</name>
<feature type="transmembrane region" description="Helical" evidence="1">
    <location>
        <begin position="220"/>
        <end position="241"/>
    </location>
</feature>
<keyword evidence="1" id="KW-1133">Transmembrane helix</keyword>
<feature type="transmembrane region" description="Helical" evidence="1">
    <location>
        <begin position="60"/>
        <end position="80"/>
    </location>
</feature>
<proteinExistence type="predicted"/>
<feature type="transmembrane region" description="Helical" evidence="1">
    <location>
        <begin position="86"/>
        <end position="104"/>
    </location>
</feature>
<keyword evidence="1" id="KW-0472">Membrane</keyword>
<dbReference type="STRING" id="1193713.GCA_001636315_04075"/>
<gene>
    <name evidence="2" type="ORF">CHR53_08170</name>
</gene>
<dbReference type="OrthoDB" id="2380563at2"/>
<evidence type="ECO:0000313" key="2">
    <source>
        <dbReference type="EMBL" id="AZU61238.1"/>
    </source>
</evidence>